<evidence type="ECO:0000256" key="6">
    <source>
        <dbReference type="SAM" id="MobiDB-lite"/>
    </source>
</evidence>
<feature type="region of interest" description="Disordered" evidence="6">
    <location>
        <begin position="449"/>
        <end position="469"/>
    </location>
</feature>
<feature type="transmembrane region" description="Helical" evidence="7">
    <location>
        <begin position="110"/>
        <end position="129"/>
    </location>
</feature>
<feature type="transmembrane region" description="Helical" evidence="7">
    <location>
        <begin position="135"/>
        <end position="160"/>
    </location>
</feature>
<accession>A0A1H5BEQ2</accession>
<evidence type="ECO:0000313" key="9">
    <source>
        <dbReference type="EMBL" id="SED52728.1"/>
    </source>
</evidence>
<feature type="transmembrane region" description="Helical" evidence="7">
    <location>
        <begin position="425"/>
        <end position="448"/>
    </location>
</feature>
<feature type="transmembrane region" description="Helical" evidence="7">
    <location>
        <begin position="338"/>
        <end position="355"/>
    </location>
</feature>
<evidence type="ECO:0000256" key="1">
    <source>
        <dbReference type="ARBA" id="ARBA00004651"/>
    </source>
</evidence>
<feature type="compositionally biased region" description="Basic and acidic residues" evidence="6">
    <location>
        <begin position="454"/>
        <end position="469"/>
    </location>
</feature>
<dbReference type="GO" id="GO:0022857">
    <property type="term" value="F:transmembrane transporter activity"/>
    <property type="evidence" value="ECO:0007669"/>
    <property type="project" value="InterPro"/>
</dbReference>
<dbReference type="CDD" id="cd17319">
    <property type="entry name" value="MFS_ExuT_GudP_like"/>
    <property type="match status" value="1"/>
</dbReference>
<feature type="transmembrane region" description="Helical" evidence="7">
    <location>
        <begin position="172"/>
        <end position="196"/>
    </location>
</feature>
<evidence type="ECO:0000313" key="10">
    <source>
        <dbReference type="Proteomes" id="UP000198609"/>
    </source>
</evidence>
<feature type="transmembrane region" description="Helical" evidence="7">
    <location>
        <begin position="77"/>
        <end position="98"/>
    </location>
</feature>
<feature type="transmembrane region" description="Helical" evidence="7">
    <location>
        <begin position="304"/>
        <end position="326"/>
    </location>
</feature>
<dbReference type="FunFam" id="1.20.1250.20:FF:000018">
    <property type="entry name" value="MFS transporter permease"/>
    <property type="match status" value="1"/>
</dbReference>
<feature type="domain" description="Major facilitator superfamily (MFS) profile" evidence="8">
    <location>
        <begin position="44"/>
        <end position="449"/>
    </location>
</feature>
<keyword evidence="10" id="KW-1185">Reference proteome</keyword>
<gene>
    <name evidence="9" type="ORF">SAMN04490356_8836</name>
</gene>
<keyword evidence="4 7" id="KW-1133">Transmembrane helix</keyword>
<keyword evidence="3 7" id="KW-0812">Transmembrane</keyword>
<feature type="transmembrane region" description="Helical" evidence="7">
    <location>
        <begin position="270"/>
        <end position="292"/>
    </location>
</feature>
<dbReference type="PROSITE" id="PS50850">
    <property type="entry name" value="MFS"/>
    <property type="match status" value="1"/>
</dbReference>
<keyword evidence="2" id="KW-0813">Transport</keyword>
<feature type="transmembrane region" description="Helical" evidence="7">
    <location>
        <begin position="202"/>
        <end position="224"/>
    </location>
</feature>
<dbReference type="SUPFAM" id="SSF103473">
    <property type="entry name" value="MFS general substrate transporter"/>
    <property type="match status" value="1"/>
</dbReference>
<sequence length="469" mass="49871">MSKAVTPTYVPQVRCFRETAWSAGRPDEPGHHHGEHPPEGVQTPAPPLFVMFVLSFLDRTNVALVKSHLADAAGIDATAFGLGAGVFFIGYALLGVPSNLVLHRFGARRWLAALMFVWGLLSCAMALVSNPTGFYVLRFLLGAAEAGFFPGVILYITYWFPAADRGKATGMFQAAVAVASIIGNPLGGFLIGLHGLAGLEGWQWMFLLEGAPTVILALAVPWLLTDRPEQARWLTAEEKDLLARRIEADRPGEDAREPRRVRETLADSRVLRLMFVYFAIQIGVYGVTFWLPALVGRIDGLGDVGIGFVSALPWVCALLGVLALPWISDRSGDRRGPLRLALVLTVVGLLGGVLLPPVPAIAALCVAAFGFLGAQPVFWTVPPTILSGAHMAGTIALISGFGNLGGFLGPYLMGVAESGTGSGATGLYAIAAIVAVGVCTATTLRWVGGPTAPSREERTTDDTHRALRR</sequence>
<dbReference type="Pfam" id="PF07690">
    <property type="entry name" value="MFS_1"/>
    <property type="match status" value="1"/>
</dbReference>
<dbReference type="AlphaFoldDB" id="A0A1H5BEQ2"/>
<keyword evidence="5 7" id="KW-0472">Membrane</keyword>
<dbReference type="Gene3D" id="1.20.1250.20">
    <property type="entry name" value="MFS general substrate transporter like domains"/>
    <property type="match status" value="2"/>
</dbReference>
<dbReference type="PANTHER" id="PTHR43791:SF36">
    <property type="entry name" value="TRANSPORTER, PUTATIVE (AFU_ORTHOLOGUE AFUA_6G08340)-RELATED"/>
    <property type="match status" value="1"/>
</dbReference>
<evidence type="ECO:0000259" key="8">
    <source>
        <dbReference type="PROSITE" id="PS50850"/>
    </source>
</evidence>
<dbReference type="InterPro" id="IPR036259">
    <property type="entry name" value="MFS_trans_sf"/>
</dbReference>
<feature type="transmembrane region" description="Helical" evidence="7">
    <location>
        <begin position="361"/>
        <end position="381"/>
    </location>
</feature>
<evidence type="ECO:0000256" key="5">
    <source>
        <dbReference type="ARBA" id="ARBA00023136"/>
    </source>
</evidence>
<dbReference type="Proteomes" id="UP000198609">
    <property type="component" value="Unassembled WGS sequence"/>
</dbReference>
<dbReference type="EMBL" id="FNST01000002">
    <property type="protein sequence ID" value="SED52728.1"/>
    <property type="molecule type" value="Genomic_DNA"/>
</dbReference>
<evidence type="ECO:0000256" key="3">
    <source>
        <dbReference type="ARBA" id="ARBA00022692"/>
    </source>
</evidence>
<name>A0A1H5BEQ2_STRMJ</name>
<dbReference type="GO" id="GO:0005886">
    <property type="term" value="C:plasma membrane"/>
    <property type="evidence" value="ECO:0007669"/>
    <property type="project" value="UniProtKB-SubCell"/>
</dbReference>
<evidence type="ECO:0000256" key="2">
    <source>
        <dbReference type="ARBA" id="ARBA00022448"/>
    </source>
</evidence>
<dbReference type="PANTHER" id="PTHR43791">
    <property type="entry name" value="PERMEASE-RELATED"/>
    <property type="match status" value="1"/>
</dbReference>
<proteinExistence type="predicted"/>
<evidence type="ECO:0000256" key="4">
    <source>
        <dbReference type="ARBA" id="ARBA00022989"/>
    </source>
</evidence>
<organism evidence="9 10">
    <name type="scientific">Streptomyces melanosporofaciens</name>
    <dbReference type="NCBI Taxonomy" id="67327"/>
    <lineage>
        <taxon>Bacteria</taxon>
        <taxon>Bacillati</taxon>
        <taxon>Actinomycetota</taxon>
        <taxon>Actinomycetes</taxon>
        <taxon>Kitasatosporales</taxon>
        <taxon>Streptomycetaceae</taxon>
        <taxon>Streptomyces</taxon>
        <taxon>Streptomyces violaceusniger group</taxon>
    </lineage>
</organism>
<protein>
    <submittedName>
        <fullName evidence="9">Sugar phosphate permease</fullName>
    </submittedName>
</protein>
<feature type="transmembrane region" description="Helical" evidence="7">
    <location>
        <begin position="393"/>
        <end position="413"/>
    </location>
</feature>
<dbReference type="InterPro" id="IPR020846">
    <property type="entry name" value="MFS_dom"/>
</dbReference>
<dbReference type="InterPro" id="IPR011701">
    <property type="entry name" value="MFS"/>
</dbReference>
<comment type="subcellular location">
    <subcellularLocation>
        <location evidence="1">Cell membrane</location>
        <topology evidence="1">Multi-pass membrane protein</topology>
    </subcellularLocation>
</comment>
<reference evidence="10" key="1">
    <citation type="submission" date="2016-10" db="EMBL/GenBank/DDBJ databases">
        <authorList>
            <person name="Varghese N."/>
            <person name="Submissions S."/>
        </authorList>
    </citation>
    <scope>NUCLEOTIDE SEQUENCE [LARGE SCALE GENOMIC DNA]</scope>
    <source>
        <strain evidence="10">DSM 40318</strain>
    </source>
</reference>
<evidence type="ECO:0000256" key="7">
    <source>
        <dbReference type="SAM" id="Phobius"/>
    </source>
</evidence>